<organism evidence="3 4">
    <name type="scientific">Thamnophis sirtalis</name>
    <dbReference type="NCBI Taxonomy" id="35019"/>
    <lineage>
        <taxon>Eukaryota</taxon>
        <taxon>Metazoa</taxon>
        <taxon>Chordata</taxon>
        <taxon>Craniata</taxon>
        <taxon>Vertebrata</taxon>
        <taxon>Euteleostomi</taxon>
        <taxon>Lepidosauria</taxon>
        <taxon>Squamata</taxon>
        <taxon>Bifurcata</taxon>
        <taxon>Unidentata</taxon>
        <taxon>Episquamata</taxon>
        <taxon>Toxicofera</taxon>
        <taxon>Serpentes</taxon>
        <taxon>Colubroidea</taxon>
        <taxon>Colubridae</taxon>
        <taxon>Natricinae</taxon>
        <taxon>Thamnophis</taxon>
    </lineage>
</organism>
<protein>
    <submittedName>
        <fullName evidence="4">Uncharacterized protein LOC106547254</fullName>
    </submittedName>
</protein>
<dbReference type="KEGG" id="tsr:106547254"/>
<keyword evidence="3" id="KW-1185">Reference proteome</keyword>
<evidence type="ECO:0000259" key="2">
    <source>
        <dbReference type="Pfam" id="PF15552"/>
    </source>
</evidence>
<dbReference type="Pfam" id="PF15552">
    <property type="entry name" value="DUF4657"/>
    <property type="match status" value="1"/>
</dbReference>
<evidence type="ECO:0000313" key="4">
    <source>
        <dbReference type="RefSeq" id="XP_013919826.1"/>
    </source>
</evidence>
<proteinExistence type="predicted"/>
<name>A0A6I9Y0K0_9SAUR</name>
<evidence type="ECO:0000256" key="1">
    <source>
        <dbReference type="SAM" id="MobiDB-lite"/>
    </source>
</evidence>
<reference evidence="4" key="1">
    <citation type="submission" date="2025-08" db="UniProtKB">
        <authorList>
            <consortium name="RefSeq"/>
        </authorList>
    </citation>
    <scope>IDENTIFICATION</scope>
</reference>
<feature type="compositionally biased region" description="Low complexity" evidence="1">
    <location>
        <begin position="54"/>
        <end position="65"/>
    </location>
</feature>
<dbReference type="InterPro" id="IPR027958">
    <property type="entry name" value="DUF4657"/>
</dbReference>
<feature type="region of interest" description="Disordered" evidence="1">
    <location>
        <begin position="54"/>
        <end position="85"/>
    </location>
</feature>
<dbReference type="GeneID" id="106547254"/>
<sequence>MEKIVKLQKANKEFQHEQQVLECRVRTLESWVCTLEQEKRVNPVSVEAALDEASGGCSQTTSGGSILEKKRKEEAQQPASRPMPGPGLHYLENLCKTMEKIAKLQKANLEIHHKCLILECRVCTLEEEKKVQSLWGRLKGLFMKRRRGSLKPEEVIQVTVTSHTSSDTSSQSRNSWKPRSSFVLYLSELDRNWMGETASMAVEDWTM</sequence>
<dbReference type="AlphaFoldDB" id="A0A6I9Y0K0"/>
<gene>
    <name evidence="4" type="primary">LOC106547254</name>
</gene>
<accession>A0A6I9Y0K0</accession>
<evidence type="ECO:0000313" key="3">
    <source>
        <dbReference type="Proteomes" id="UP000504617"/>
    </source>
</evidence>
<dbReference type="Proteomes" id="UP000504617">
    <property type="component" value="Unplaced"/>
</dbReference>
<dbReference type="OrthoDB" id="9943553at2759"/>
<dbReference type="RefSeq" id="XP_013919826.1">
    <property type="nucleotide sequence ID" value="XM_014064351.1"/>
</dbReference>
<feature type="domain" description="DUF4657" evidence="2">
    <location>
        <begin position="42"/>
        <end position="112"/>
    </location>
</feature>